<sequence>MLKVLVLDNAETLEYYNILSTLLPESQIELVTSTSIACARVQKSSYDLFVVSDIRDKINILDLCFGIKHSSYNRFATTIVVSDNPTALARCGDTLR</sequence>
<comment type="caution">
    <text evidence="1">The sequence shown here is derived from an EMBL/GenBank/DDBJ whole genome shotgun (WGS) entry which is preliminary data.</text>
</comment>
<protein>
    <recommendedName>
        <fullName evidence="2">Response regulatory domain-containing protein</fullName>
    </recommendedName>
</protein>
<dbReference type="EMBL" id="LAZR01040161">
    <property type="protein sequence ID" value="KKL15179.1"/>
    <property type="molecule type" value="Genomic_DNA"/>
</dbReference>
<evidence type="ECO:0000313" key="1">
    <source>
        <dbReference type="EMBL" id="KKL15179.1"/>
    </source>
</evidence>
<accession>A0A0F9AZW3</accession>
<reference evidence="1" key="1">
    <citation type="journal article" date="2015" name="Nature">
        <title>Complex archaea that bridge the gap between prokaryotes and eukaryotes.</title>
        <authorList>
            <person name="Spang A."/>
            <person name="Saw J.H."/>
            <person name="Jorgensen S.L."/>
            <person name="Zaremba-Niedzwiedzka K."/>
            <person name="Martijn J."/>
            <person name="Lind A.E."/>
            <person name="van Eijk R."/>
            <person name="Schleper C."/>
            <person name="Guy L."/>
            <person name="Ettema T.J."/>
        </authorList>
    </citation>
    <scope>NUCLEOTIDE SEQUENCE</scope>
</reference>
<evidence type="ECO:0008006" key="2">
    <source>
        <dbReference type="Google" id="ProtNLM"/>
    </source>
</evidence>
<dbReference type="AlphaFoldDB" id="A0A0F9AZW3"/>
<gene>
    <name evidence="1" type="ORF">LCGC14_2508200</name>
</gene>
<name>A0A0F9AZW3_9ZZZZ</name>
<organism evidence="1">
    <name type="scientific">marine sediment metagenome</name>
    <dbReference type="NCBI Taxonomy" id="412755"/>
    <lineage>
        <taxon>unclassified sequences</taxon>
        <taxon>metagenomes</taxon>
        <taxon>ecological metagenomes</taxon>
    </lineage>
</organism>
<feature type="non-terminal residue" evidence="1">
    <location>
        <position position="96"/>
    </location>
</feature>
<proteinExistence type="predicted"/>